<proteinExistence type="predicted"/>
<dbReference type="CDD" id="cd07344">
    <property type="entry name" value="M48_yhfN_like"/>
    <property type="match status" value="1"/>
</dbReference>
<dbReference type="Proteomes" id="UP000536179">
    <property type="component" value="Unassembled WGS sequence"/>
</dbReference>
<dbReference type="AlphaFoldDB" id="A0A7W5DW06"/>
<dbReference type="Gene3D" id="3.30.2010.10">
    <property type="entry name" value="Metalloproteases ('zincins'), catalytic domain"/>
    <property type="match status" value="1"/>
</dbReference>
<evidence type="ECO:0000313" key="3">
    <source>
        <dbReference type="Proteomes" id="UP000536179"/>
    </source>
</evidence>
<dbReference type="PANTHER" id="PTHR30399">
    <property type="entry name" value="UNCHARACTERIZED PROTEIN YGJP"/>
    <property type="match status" value="1"/>
</dbReference>
<feature type="domain" description="YgjP-like metallopeptidase" evidence="1">
    <location>
        <begin position="23"/>
        <end position="228"/>
    </location>
</feature>
<evidence type="ECO:0000259" key="1">
    <source>
        <dbReference type="Pfam" id="PF01863"/>
    </source>
</evidence>
<name>A0A7W5DW06_9BACT</name>
<dbReference type="InterPro" id="IPR053136">
    <property type="entry name" value="UTP_pyrophosphatase-like"/>
</dbReference>
<gene>
    <name evidence="2" type="ORF">FHS27_001311</name>
</gene>
<accession>A0A7W5DW06</accession>
<evidence type="ECO:0000313" key="2">
    <source>
        <dbReference type="EMBL" id="MBB3205511.1"/>
    </source>
</evidence>
<protein>
    <recommendedName>
        <fullName evidence="1">YgjP-like metallopeptidase domain-containing protein</fullName>
    </recommendedName>
</protein>
<sequence length="243" mass="28280">MSETIQIGDLAIVVNRKDVKNVHLSVHPPDGRVTLVAPTATRLDVARAYAISKLGWITEQQRKLEQQPRETPRQFVERESHYVWGRRHLMSIVYEDSKPRVSIDHKRITLTVRPGSDDAKRQTVLHAWHKSLLHEVIPPLIKKWEAKLGVTVQQYFLQRMKTKWGSCNHESGHIRLNTELVKKPKDLLEYVIVHEMVHLIEPTHNERFITLLTKHYPTWRDARSELNDLPLAAEDWPKSSGVE</sequence>
<dbReference type="Pfam" id="PF01863">
    <property type="entry name" value="YgjP-like"/>
    <property type="match status" value="1"/>
</dbReference>
<comment type="caution">
    <text evidence="2">The sequence shown here is derived from an EMBL/GenBank/DDBJ whole genome shotgun (WGS) entry which is preliminary data.</text>
</comment>
<keyword evidence="3" id="KW-1185">Reference proteome</keyword>
<organism evidence="2 3">
    <name type="scientific">Aporhodopirellula rubra</name>
    <dbReference type="NCBI Taxonomy" id="980271"/>
    <lineage>
        <taxon>Bacteria</taxon>
        <taxon>Pseudomonadati</taxon>
        <taxon>Planctomycetota</taxon>
        <taxon>Planctomycetia</taxon>
        <taxon>Pirellulales</taxon>
        <taxon>Pirellulaceae</taxon>
        <taxon>Aporhodopirellula</taxon>
    </lineage>
</organism>
<reference evidence="2 3" key="1">
    <citation type="submission" date="2020-08" db="EMBL/GenBank/DDBJ databases">
        <title>Genomic Encyclopedia of Type Strains, Phase III (KMG-III): the genomes of soil and plant-associated and newly described type strains.</title>
        <authorList>
            <person name="Whitman W."/>
        </authorList>
    </citation>
    <scope>NUCLEOTIDE SEQUENCE [LARGE SCALE GENOMIC DNA]</scope>
    <source>
        <strain evidence="2 3">CECT 8075</strain>
    </source>
</reference>
<dbReference type="PANTHER" id="PTHR30399:SF1">
    <property type="entry name" value="UTP PYROPHOSPHATASE"/>
    <property type="match status" value="1"/>
</dbReference>
<dbReference type="EMBL" id="JACHXU010000003">
    <property type="protein sequence ID" value="MBB3205511.1"/>
    <property type="molecule type" value="Genomic_DNA"/>
</dbReference>
<dbReference type="InterPro" id="IPR002725">
    <property type="entry name" value="YgjP-like_metallopeptidase"/>
</dbReference>
<dbReference type="RefSeq" id="WP_184303146.1">
    <property type="nucleotide sequence ID" value="NZ_JACHXU010000003.1"/>
</dbReference>